<name>A0A8S1E2Y4_9INSE</name>
<keyword evidence="2" id="KW-0812">Transmembrane</keyword>
<feature type="transmembrane region" description="Helical" evidence="2">
    <location>
        <begin position="12"/>
        <end position="32"/>
    </location>
</feature>
<keyword evidence="4" id="KW-1185">Reference proteome</keyword>
<dbReference type="AlphaFoldDB" id="A0A8S1E2Y4"/>
<evidence type="ECO:0000313" key="4">
    <source>
        <dbReference type="Proteomes" id="UP000494165"/>
    </source>
</evidence>
<dbReference type="InterPro" id="IPR036770">
    <property type="entry name" value="Ankyrin_rpt-contain_sf"/>
</dbReference>
<accession>A0A8S1E2Y4</accession>
<dbReference type="Proteomes" id="UP000494165">
    <property type="component" value="Unassembled WGS sequence"/>
</dbReference>
<dbReference type="SUPFAM" id="SSF48403">
    <property type="entry name" value="Ankyrin repeat"/>
    <property type="match status" value="1"/>
</dbReference>
<keyword evidence="2" id="KW-1133">Transmembrane helix</keyword>
<evidence type="ECO:0008006" key="5">
    <source>
        <dbReference type="Google" id="ProtNLM"/>
    </source>
</evidence>
<gene>
    <name evidence="3" type="ORF">CLODIP_2_CD03064</name>
</gene>
<feature type="region of interest" description="Disordered" evidence="1">
    <location>
        <begin position="72"/>
        <end position="93"/>
    </location>
</feature>
<keyword evidence="2" id="KW-0472">Membrane</keyword>
<proteinExistence type="predicted"/>
<dbReference type="PANTHER" id="PTHR24121">
    <property type="entry name" value="NO MECHANORECEPTOR POTENTIAL C, ISOFORM D-RELATED"/>
    <property type="match status" value="1"/>
</dbReference>
<dbReference type="OrthoDB" id="20872at2759"/>
<sequence length="256" mass="29097">MFSDELLNNLWIATYILFVPIAVIVVIVELIFCGVINDGSTGEYVVNRRNKREQKSFLRTIRNERRLLHGKDSDAESALSQEEKDDTEDEEDLNRKKDIHISMPCFCFSKTKSEKQAPTWLMLAARNRDLRSCLELVEKGGDATATTHHGVTLLHFAALNKRHAVYITSHFVGQGLDDLLKKDVDGESPIYYAVRLGLFEAAEKLLALRSTGIKNLLHYFVAEDKLEIVKRVHSWNKKLFEAVDPEGKNALHFAAL</sequence>
<comment type="caution">
    <text evidence="3">The sequence shown here is derived from an EMBL/GenBank/DDBJ whole genome shotgun (WGS) entry which is preliminary data.</text>
</comment>
<reference evidence="3 4" key="1">
    <citation type="submission" date="2020-04" db="EMBL/GenBank/DDBJ databases">
        <authorList>
            <person name="Alioto T."/>
            <person name="Alioto T."/>
            <person name="Gomez Garrido J."/>
        </authorList>
    </citation>
    <scope>NUCLEOTIDE SEQUENCE [LARGE SCALE GENOMIC DNA]</scope>
</reference>
<dbReference type="Pfam" id="PF12796">
    <property type="entry name" value="Ank_2"/>
    <property type="match status" value="1"/>
</dbReference>
<dbReference type="PANTHER" id="PTHR24121:SF21">
    <property type="entry name" value="ANKYRIN REPEAT FAMILY PROTEIN"/>
    <property type="match status" value="1"/>
</dbReference>
<evidence type="ECO:0000256" key="2">
    <source>
        <dbReference type="SAM" id="Phobius"/>
    </source>
</evidence>
<feature type="compositionally biased region" description="Acidic residues" evidence="1">
    <location>
        <begin position="83"/>
        <end position="92"/>
    </location>
</feature>
<organism evidence="3 4">
    <name type="scientific">Cloeon dipterum</name>
    <dbReference type="NCBI Taxonomy" id="197152"/>
    <lineage>
        <taxon>Eukaryota</taxon>
        <taxon>Metazoa</taxon>
        <taxon>Ecdysozoa</taxon>
        <taxon>Arthropoda</taxon>
        <taxon>Hexapoda</taxon>
        <taxon>Insecta</taxon>
        <taxon>Pterygota</taxon>
        <taxon>Palaeoptera</taxon>
        <taxon>Ephemeroptera</taxon>
        <taxon>Pisciforma</taxon>
        <taxon>Baetidae</taxon>
        <taxon>Cloeon</taxon>
    </lineage>
</organism>
<dbReference type="EMBL" id="CADEPI010000494">
    <property type="protein sequence ID" value="CAB3386580.1"/>
    <property type="molecule type" value="Genomic_DNA"/>
</dbReference>
<evidence type="ECO:0000256" key="1">
    <source>
        <dbReference type="SAM" id="MobiDB-lite"/>
    </source>
</evidence>
<dbReference type="Gene3D" id="1.25.40.20">
    <property type="entry name" value="Ankyrin repeat-containing domain"/>
    <property type="match status" value="1"/>
</dbReference>
<protein>
    <recommendedName>
        <fullName evidence="5">Ion transport domain-containing protein</fullName>
    </recommendedName>
</protein>
<evidence type="ECO:0000313" key="3">
    <source>
        <dbReference type="EMBL" id="CAB3386580.1"/>
    </source>
</evidence>
<dbReference type="InterPro" id="IPR002110">
    <property type="entry name" value="Ankyrin_rpt"/>
</dbReference>